<dbReference type="InterPro" id="IPR007185">
    <property type="entry name" value="DNA_pol_a/d/e_bsu"/>
</dbReference>
<evidence type="ECO:0000259" key="6">
    <source>
        <dbReference type="Pfam" id="PF18018"/>
    </source>
</evidence>
<dbReference type="PANTHER" id="PTHR10416:SF0">
    <property type="entry name" value="DNA POLYMERASE DELTA SUBUNIT 2"/>
    <property type="match status" value="1"/>
</dbReference>
<dbReference type="InterPro" id="IPR040663">
    <property type="entry name" value="DNA_pol_D_N"/>
</dbReference>
<dbReference type="FunFam" id="2.40.50.430:FF:000008">
    <property type="entry name" value="Uncharacterized protein"/>
    <property type="match status" value="1"/>
</dbReference>
<proteinExistence type="inferred from homology"/>
<accession>A0A8S1XJH8</accession>
<evidence type="ECO:0000256" key="1">
    <source>
        <dbReference type="ARBA" id="ARBA00004123"/>
    </source>
</evidence>
<dbReference type="GO" id="GO:0043625">
    <property type="term" value="C:delta DNA polymerase complex"/>
    <property type="evidence" value="ECO:0007669"/>
    <property type="project" value="TreeGrafter"/>
</dbReference>
<name>A0A8S1XJH8_PAROT</name>
<organism evidence="7 8">
    <name type="scientific">Paramecium octaurelia</name>
    <dbReference type="NCBI Taxonomy" id="43137"/>
    <lineage>
        <taxon>Eukaryota</taxon>
        <taxon>Sar</taxon>
        <taxon>Alveolata</taxon>
        <taxon>Ciliophora</taxon>
        <taxon>Intramacronucleata</taxon>
        <taxon>Oligohymenophorea</taxon>
        <taxon>Peniculida</taxon>
        <taxon>Parameciidae</taxon>
        <taxon>Paramecium</taxon>
    </lineage>
</organism>
<gene>
    <name evidence="7" type="ORF">POCTA_138.1.T1230052</name>
</gene>
<dbReference type="InterPro" id="IPR041863">
    <property type="entry name" value="PolD2_C"/>
</dbReference>
<dbReference type="CDD" id="cd07387">
    <property type="entry name" value="MPP_PolD2_C"/>
    <property type="match status" value="1"/>
</dbReference>
<evidence type="ECO:0008006" key="9">
    <source>
        <dbReference type="Google" id="ProtNLM"/>
    </source>
</evidence>
<dbReference type="EMBL" id="CAJJDP010000123">
    <property type="protein sequence ID" value="CAD8200918.1"/>
    <property type="molecule type" value="Genomic_DNA"/>
</dbReference>
<comment type="similarity">
    <text evidence="2">Belongs to the DNA polymerase delta/II small subunit family.</text>
</comment>
<keyword evidence="3" id="KW-0235">DNA replication</keyword>
<comment type="caution">
    <text evidence="7">The sequence shown here is derived from an EMBL/GenBank/DDBJ whole genome shotgun (WGS) entry which is preliminary data.</text>
</comment>
<evidence type="ECO:0000256" key="4">
    <source>
        <dbReference type="ARBA" id="ARBA00023242"/>
    </source>
</evidence>
<evidence type="ECO:0000259" key="5">
    <source>
        <dbReference type="Pfam" id="PF04042"/>
    </source>
</evidence>
<dbReference type="Pfam" id="PF04042">
    <property type="entry name" value="DNA_pol_E_B"/>
    <property type="match status" value="1"/>
</dbReference>
<dbReference type="OrthoDB" id="3763at2759"/>
<dbReference type="FunFam" id="3.60.21.50:FF:000011">
    <property type="entry name" value="DNA polymerase delta subunit 2"/>
    <property type="match status" value="1"/>
</dbReference>
<feature type="domain" description="DNA polymerase alpha/delta/epsilon subunit B" evidence="5">
    <location>
        <begin position="203"/>
        <end position="418"/>
    </location>
</feature>
<feature type="domain" description="DNA polymerase delta subunit OB-fold" evidence="6">
    <location>
        <begin position="51"/>
        <end position="180"/>
    </location>
</feature>
<keyword evidence="8" id="KW-1185">Reference proteome</keyword>
<evidence type="ECO:0000256" key="2">
    <source>
        <dbReference type="ARBA" id="ARBA00006035"/>
    </source>
</evidence>
<dbReference type="AlphaFoldDB" id="A0A8S1XJH8"/>
<sequence length="456" mass="51859">MEVESHTAVPFILQKLRINSEKKFKHERIGFEIQQSIKFYLAPLNKSMKAQYSHIYYMRYLSLSKRFETNSNDSQFIELIQKIQNQQGTIKAIGTIFKEMKLKPHYFSSNSNKTIQDYVSNEDVCYLEDRSGRVKLQIHNAMLCLPNRKDKIVNVSDLVTGITLMIEGQIVANNVVKVERLYLPQLPETPLFKPLNLTSYLCLISGLNYNASESTTKYRHMIDYMQGNLYSGEGSEIPYNISQVIILGNLYSKIEEPVDLQVQNPQQDFKGVYSKIQLNIKGVDELISQLVSVTPVAIMPGVNEPVSQMLPQTPLHRSFFTESLEKNKQLIFLTNPSEFTLGELKILGTSGQNIQDIKKCSSVKDQQDVDLLEMTLFYGHIAPTAPDTLISYPQQKQDPFVLSELPNIYFAGNMSKFGTKMATDNVRIVSVPAFSETGTICLINLHTLECFPVHIQ</sequence>
<dbReference type="Proteomes" id="UP000683925">
    <property type="component" value="Unassembled WGS sequence"/>
</dbReference>
<dbReference type="OMA" id="TLIWRHY"/>
<evidence type="ECO:0000256" key="3">
    <source>
        <dbReference type="ARBA" id="ARBA00022705"/>
    </source>
</evidence>
<dbReference type="GO" id="GO:0006271">
    <property type="term" value="P:DNA strand elongation involved in DNA replication"/>
    <property type="evidence" value="ECO:0007669"/>
    <property type="project" value="TreeGrafter"/>
</dbReference>
<reference evidence="7" key="1">
    <citation type="submission" date="2021-01" db="EMBL/GenBank/DDBJ databases">
        <authorList>
            <consortium name="Genoscope - CEA"/>
            <person name="William W."/>
        </authorList>
    </citation>
    <scope>NUCLEOTIDE SEQUENCE</scope>
</reference>
<dbReference type="PANTHER" id="PTHR10416">
    <property type="entry name" value="DNA POLYMERASE DELTA SUBUNIT 2"/>
    <property type="match status" value="1"/>
</dbReference>
<evidence type="ECO:0000313" key="7">
    <source>
        <dbReference type="EMBL" id="CAD8200918.1"/>
    </source>
</evidence>
<keyword evidence="4" id="KW-0539">Nucleus</keyword>
<dbReference type="Pfam" id="PF18018">
    <property type="entry name" value="DNA_pol_D_N"/>
    <property type="match status" value="1"/>
</dbReference>
<evidence type="ECO:0000313" key="8">
    <source>
        <dbReference type="Proteomes" id="UP000683925"/>
    </source>
</evidence>
<comment type="subcellular location">
    <subcellularLocation>
        <location evidence="1">Nucleus</location>
    </subcellularLocation>
</comment>
<dbReference type="GO" id="GO:0003677">
    <property type="term" value="F:DNA binding"/>
    <property type="evidence" value="ECO:0007669"/>
    <property type="project" value="InterPro"/>
</dbReference>
<dbReference type="InterPro" id="IPR024826">
    <property type="entry name" value="DNA_pol_delta/II_ssu"/>
</dbReference>
<protein>
    <recommendedName>
        <fullName evidence="9">DNA polymerase delta small subunit</fullName>
    </recommendedName>
</protein>